<dbReference type="Proteomes" id="UP001386437">
    <property type="component" value="Unassembled WGS sequence"/>
</dbReference>
<keyword evidence="1" id="KW-0812">Transmembrane</keyword>
<accession>A0ABU8IJT8</accession>
<keyword evidence="3" id="KW-1185">Reference proteome</keyword>
<feature type="transmembrane region" description="Helical" evidence="1">
    <location>
        <begin position="146"/>
        <end position="165"/>
    </location>
</feature>
<dbReference type="RefSeq" id="WP_336596216.1">
    <property type="nucleotide sequence ID" value="NZ_JACFYJ010000001.1"/>
</dbReference>
<keyword evidence="1" id="KW-1133">Transmembrane helix</keyword>
<dbReference type="EMBL" id="JACFYJ010000001">
    <property type="protein sequence ID" value="MEI5995745.1"/>
    <property type="molecule type" value="Genomic_DNA"/>
</dbReference>
<protein>
    <recommendedName>
        <fullName evidence="4">DUF1440 domain-containing protein</fullName>
    </recommendedName>
</protein>
<comment type="caution">
    <text evidence="2">The sequence shown here is derived from an EMBL/GenBank/DDBJ whole genome shotgun (WGS) entry which is preliminary data.</text>
</comment>
<organism evidence="2 3">
    <name type="scientific">Paraburkholderia bengalensis</name>
    <dbReference type="NCBI Taxonomy" id="2747562"/>
    <lineage>
        <taxon>Bacteria</taxon>
        <taxon>Pseudomonadati</taxon>
        <taxon>Pseudomonadota</taxon>
        <taxon>Betaproteobacteria</taxon>
        <taxon>Burkholderiales</taxon>
        <taxon>Burkholderiaceae</taxon>
        <taxon>Paraburkholderia</taxon>
    </lineage>
</organism>
<feature type="transmembrane region" description="Helical" evidence="1">
    <location>
        <begin position="70"/>
        <end position="96"/>
    </location>
</feature>
<evidence type="ECO:0000256" key="1">
    <source>
        <dbReference type="SAM" id="Phobius"/>
    </source>
</evidence>
<reference evidence="2 3" key="1">
    <citation type="journal article" date="2022" name="Arch. Microbiol.">
        <title>Paraburkholderia bengalensis sp. nov. isolated from roots of Oryza sativa, IR64.</title>
        <authorList>
            <person name="Nag P."/>
            <person name="Mondal N."/>
            <person name="Sarkar J."/>
            <person name="Das S."/>
        </authorList>
    </citation>
    <scope>NUCLEOTIDE SEQUENCE [LARGE SCALE GENOMIC DNA]</scope>
    <source>
        <strain evidence="2 3">IR64_4_BI</strain>
    </source>
</reference>
<evidence type="ECO:0000313" key="3">
    <source>
        <dbReference type="Proteomes" id="UP001386437"/>
    </source>
</evidence>
<proteinExistence type="predicted"/>
<keyword evidence="1" id="KW-0472">Membrane</keyword>
<evidence type="ECO:0000313" key="2">
    <source>
        <dbReference type="EMBL" id="MEI5995745.1"/>
    </source>
</evidence>
<sequence>MESIRRARCSPKAGHEPVSRRALQSGIAAGTLAAVFAGWRSASEGSTMLAPINAVTHCIWPRRAFSETGFSLRFTLTGLAIHQASAVFWAMLFEAANARLARGAPRTDPVATATAATATAATAYIVDYHVVPERLTPGFDAHLSNRSLAGVYVALAAGFAVAALLRSRLQGDRS</sequence>
<evidence type="ECO:0008006" key="4">
    <source>
        <dbReference type="Google" id="ProtNLM"/>
    </source>
</evidence>
<gene>
    <name evidence="2" type="ORF">H3V53_00500</name>
</gene>
<name>A0ABU8IJT8_9BURK</name>